<dbReference type="AlphaFoldDB" id="A0AA41Q4E5"/>
<dbReference type="SUPFAM" id="SSF160631">
    <property type="entry name" value="SMI1/KNR4-like"/>
    <property type="match status" value="1"/>
</dbReference>
<organism evidence="2 3">
    <name type="scientific">Yinghuangia soli</name>
    <dbReference type="NCBI Taxonomy" id="2908204"/>
    <lineage>
        <taxon>Bacteria</taxon>
        <taxon>Bacillati</taxon>
        <taxon>Actinomycetota</taxon>
        <taxon>Actinomycetes</taxon>
        <taxon>Kitasatosporales</taxon>
        <taxon>Streptomycetaceae</taxon>
        <taxon>Yinghuangia</taxon>
    </lineage>
</organism>
<dbReference type="InterPro" id="IPR037883">
    <property type="entry name" value="Knr4/Smi1-like_sf"/>
</dbReference>
<dbReference type="InterPro" id="IPR032675">
    <property type="entry name" value="LRR_dom_sf"/>
</dbReference>
<dbReference type="EMBL" id="JAKFHA010000018">
    <property type="protein sequence ID" value="MCF2530780.1"/>
    <property type="molecule type" value="Genomic_DNA"/>
</dbReference>
<evidence type="ECO:0000259" key="1">
    <source>
        <dbReference type="SMART" id="SM00860"/>
    </source>
</evidence>
<dbReference type="PANTHER" id="PTHR47432:SF1">
    <property type="entry name" value="CELL WALL ASSEMBLY REGULATOR SMI1"/>
    <property type="match status" value="1"/>
</dbReference>
<dbReference type="PANTHER" id="PTHR47432">
    <property type="entry name" value="CELL WALL ASSEMBLY REGULATOR SMI1"/>
    <property type="match status" value="1"/>
</dbReference>
<gene>
    <name evidence="2" type="ORF">LZ495_26675</name>
</gene>
<dbReference type="Pfam" id="PF09346">
    <property type="entry name" value="SMI1_KNR4"/>
    <property type="match status" value="1"/>
</dbReference>
<dbReference type="Gene3D" id="3.80.10.10">
    <property type="entry name" value="Ribonuclease Inhibitor"/>
    <property type="match status" value="1"/>
</dbReference>
<evidence type="ECO:0000313" key="3">
    <source>
        <dbReference type="Proteomes" id="UP001165378"/>
    </source>
</evidence>
<dbReference type="InterPro" id="IPR051873">
    <property type="entry name" value="KNR4/SMI1_regulator"/>
</dbReference>
<dbReference type="RefSeq" id="WP_235055438.1">
    <property type="nucleotide sequence ID" value="NZ_JAKFHA010000018.1"/>
</dbReference>
<dbReference type="GO" id="GO:0043332">
    <property type="term" value="C:mating projection tip"/>
    <property type="evidence" value="ECO:0007669"/>
    <property type="project" value="TreeGrafter"/>
</dbReference>
<accession>A0AA41Q4E5</accession>
<proteinExistence type="predicted"/>
<dbReference type="SMART" id="SM00860">
    <property type="entry name" value="SMI1_KNR4"/>
    <property type="match status" value="1"/>
</dbReference>
<name>A0AA41Q4E5_9ACTN</name>
<feature type="domain" description="Knr4/Smi1-like" evidence="1">
    <location>
        <begin position="174"/>
        <end position="322"/>
    </location>
</feature>
<protein>
    <submittedName>
        <fullName evidence="2">SMI1/KNR4 family protein</fullName>
    </submittedName>
</protein>
<keyword evidence="3" id="KW-1185">Reference proteome</keyword>
<dbReference type="Proteomes" id="UP001165378">
    <property type="component" value="Unassembled WGS sequence"/>
</dbReference>
<evidence type="ECO:0000313" key="2">
    <source>
        <dbReference type="EMBL" id="MCF2530780.1"/>
    </source>
</evidence>
<reference evidence="2" key="1">
    <citation type="submission" date="2022-01" db="EMBL/GenBank/DDBJ databases">
        <title>Genome-Based Taxonomic Classification of the Phylum Actinobacteria.</title>
        <authorList>
            <person name="Gao Y."/>
        </authorList>
    </citation>
    <scope>NUCLEOTIDE SEQUENCE</scope>
    <source>
        <strain evidence="2">KLBMP 8922</strain>
    </source>
</reference>
<dbReference type="InterPro" id="IPR018958">
    <property type="entry name" value="Knr4/Smi1-like_dom"/>
</dbReference>
<comment type="caution">
    <text evidence="2">The sequence shown here is derived from an EMBL/GenBank/DDBJ whole genome shotgun (WGS) entry which is preliminary data.</text>
</comment>
<dbReference type="SUPFAM" id="SSF52058">
    <property type="entry name" value="L domain-like"/>
    <property type="match status" value="1"/>
</dbReference>
<sequence>MMIDRAKGWGPDMVEHAAQQLAEAIVAHAPTGWTRAILTRTADYRSVSAAGNYSAPDSPPWGHFIPSPFTELDALAAALREARGWERVSIEIECRPSGRYRMVAATDAVTSLRGRGGGFLAVLDPGHRLVQPGAEQEEGTAQPLGDPHLAAARFHQYMEQRQQILGRPEPLPPAASAAEIDDAEHGMGRALPADLRALYLIADGDGIDHKHHYVLADYAWLRLADLVAANTDLREPNWFGWEMDWDHVVFDADPPETVRRCGGHPGWLPFASGEDGNYLAVDMAPARDGRPGQVIRIGRDYRDGPTYVADSVTSLLGHHLEALEETEYELDGGDDEQQGAYLTLPEPDPVGGPREVVGAIPDDVPSTLQAIHINDAGLVDLAPLTAAPGLRRLHLNRSATADLSPLRGLPVEALRVTLDGGDLAPLAGHRHLAALELAAADPINIAPLCTIPGLRAVDLARAEVLDLTVLSYLTGLRYLALNREQWAALLGQGLVPPKLAAVRLADDDALFDEALAWSSLLGLDSPDAVRAAGNLGTADR</sequence>